<gene>
    <name evidence="1" type="ORF">OPV22_001600</name>
</gene>
<keyword evidence="2" id="KW-1185">Reference proteome</keyword>
<proteinExistence type="predicted"/>
<comment type="caution">
    <text evidence="1">The sequence shown here is derived from an EMBL/GenBank/DDBJ whole genome shotgun (WGS) entry which is preliminary data.</text>
</comment>
<accession>A0AAV8RSK0</accession>
<organism evidence="1 2">
    <name type="scientific">Ensete ventricosum</name>
    <name type="common">Abyssinian banana</name>
    <name type="synonym">Musa ensete</name>
    <dbReference type="NCBI Taxonomy" id="4639"/>
    <lineage>
        <taxon>Eukaryota</taxon>
        <taxon>Viridiplantae</taxon>
        <taxon>Streptophyta</taxon>
        <taxon>Embryophyta</taxon>
        <taxon>Tracheophyta</taxon>
        <taxon>Spermatophyta</taxon>
        <taxon>Magnoliopsida</taxon>
        <taxon>Liliopsida</taxon>
        <taxon>Zingiberales</taxon>
        <taxon>Musaceae</taxon>
        <taxon>Ensete</taxon>
    </lineage>
</organism>
<sequence length="100" mass="10919">MIHLAIATASCSTVQQGMGILGWEEEAGRIRIGSAALRNTVEASLLGREAETVQQQLLRAKGVLRAPAVFMQRPTRFTCLPRPSIIVMIRVTNEIMTAIT</sequence>
<dbReference type="EMBL" id="JAQQAF010000001">
    <property type="protein sequence ID" value="KAJ8511166.1"/>
    <property type="molecule type" value="Genomic_DNA"/>
</dbReference>
<dbReference type="Proteomes" id="UP001222027">
    <property type="component" value="Unassembled WGS sequence"/>
</dbReference>
<dbReference type="AlphaFoldDB" id="A0AAV8RSK0"/>
<name>A0AAV8RSK0_ENSVE</name>
<evidence type="ECO:0000313" key="2">
    <source>
        <dbReference type="Proteomes" id="UP001222027"/>
    </source>
</evidence>
<protein>
    <submittedName>
        <fullName evidence="1">Uncharacterized protein</fullName>
    </submittedName>
</protein>
<reference evidence="1 2" key="1">
    <citation type="submission" date="2022-12" db="EMBL/GenBank/DDBJ databases">
        <title>Chromosome-scale assembly of the Ensete ventricosum genome.</title>
        <authorList>
            <person name="Dussert Y."/>
            <person name="Stocks J."/>
            <person name="Wendawek A."/>
            <person name="Woldeyes F."/>
            <person name="Nichols R.A."/>
            <person name="Borrell J.S."/>
        </authorList>
    </citation>
    <scope>NUCLEOTIDE SEQUENCE [LARGE SCALE GENOMIC DNA]</scope>
    <source>
        <strain evidence="2">cv. Maze</strain>
        <tissue evidence="1">Seeds</tissue>
    </source>
</reference>
<evidence type="ECO:0000313" key="1">
    <source>
        <dbReference type="EMBL" id="KAJ8511166.1"/>
    </source>
</evidence>